<organism evidence="13 14">
    <name type="scientific">Heliophilum fasciatum</name>
    <dbReference type="NCBI Taxonomy" id="35700"/>
    <lineage>
        <taxon>Bacteria</taxon>
        <taxon>Bacillati</taxon>
        <taxon>Bacillota</taxon>
        <taxon>Clostridia</taxon>
        <taxon>Eubacteriales</taxon>
        <taxon>Heliobacteriaceae</taxon>
        <taxon>Heliophilum</taxon>
    </lineage>
</organism>
<dbReference type="GO" id="GO:0005886">
    <property type="term" value="C:plasma membrane"/>
    <property type="evidence" value="ECO:0007669"/>
    <property type="project" value="UniProtKB-SubCell"/>
</dbReference>
<evidence type="ECO:0000256" key="6">
    <source>
        <dbReference type="ARBA" id="ARBA00023136"/>
    </source>
</evidence>
<dbReference type="OrthoDB" id="9802030at2"/>
<comment type="cofactor">
    <cofactor evidence="12">
        <name>pyruvate</name>
        <dbReference type="ChEBI" id="CHEBI:15361"/>
    </cofactor>
    <text evidence="12">Binds 1 pyruvoyl group covalently per subunit.</text>
</comment>
<dbReference type="NCBIfam" id="TIGR00163">
    <property type="entry name" value="PS_decarb"/>
    <property type="match status" value="1"/>
</dbReference>
<comment type="pathway">
    <text evidence="1">Lipid metabolism.</text>
</comment>
<keyword evidence="11 12" id="KW-0670">Pyruvate</keyword>
<dbReference type="HAMAP" id="MF_00662">
    <property type="entry name" value="PS_decarb_PSD_B_type1"/>
    <property type="match status" value="1"/>
</dbReference>
<keyword evidence="3 12" id="KW-0444">Lipid biosynthesis</keyword>
<proteinExistence type="inferred from homology"/>
<feature type="active site" description="Charge relay system; for autoendoproteolytic cleavage activity" evidence="12">
    <location>
        <position position="141"/>
    </location>
</feature>
<gene>
    <name evidence="12" type="primary">psd</name>
    <name evidence="13" type="ORF">EDD73_10494</name>
</gene>
<dbReference type="RefSeq" id="WP_131918219.1">
    <property type="nucleotide sequence ID" value="NZ_JAOQNU010000004.1"/>
</dbReference>
<dbReference type="UniPathway" id="UPA00558">
    <property type="reaction ID" value="UER00616"/>
</dbReference>
<dbReference type="EMBL" id="SLXT01000004">
    <property type="protein sequence ID" value="TCP68191.1"/>
    <property type="molecule type" value="Genomic_DNA"/>
</dbReference>
<keyword evidence="9 12" id="KW-0456">Lyase</keyword>
<comment type="pathway">
    <text evidence="12">Phospholipid metabolism; phosphatidylethanolamine biosynthesis; phosphatidylethanolamine from CDP-diacylglycerol: step 2/2.</text>
</comment>
<comment type="function">
    <text evidence="12">Catalyzes the formation of phosphatidylethanolamine (PtdEtn) from phosphatidylserine (PtdSer).</text>
</comment>
<dbReference type="InterPro" id="IPR033178">
    <property type="entry name" value="PSD_type1_pro"/>
</dbReference>
<feature type="active site" description="Schiff-base intermediate with substrate; via pyruvic acid; for decarboxylase activity" evidence="12">
    <location>
        <position position="230"/>
    </location>
</feature>
<evidence type="ECO:0000256" key="5">
    <source>
        <dbReference type="ARBA" id="ARBA00023098"/>
    </source>
</evidence>
<evidence type="ECO:0000256" key="12">
    <source>
        <dbReference type="HAMAP-Rule" id="MF_00662"/>
    </source>
</evidence>
<keyword evidence="6 12" id="KW-0472">Membrane</keyword>
<evidence type="ECO:0000256" key="10">
    <source>
        <dbReference type="ARBA" id="ARBA00023264"/>
    </source>
</evidence>
<keyword evidence="7 12" id="KW-0865">Zymogen</keyword>
<comment type="subcellular location">
    <subcellularLocation>
        <location evidence="12">Cell membrane</location>
        <topology evidence="12">Peripheral membrane protein</topology>
    </subcellularLocation>
</comment>
<evidence type="ECO:0000256" key="8">
    <source>
        <dbReference type="ARBA" id="ARBA00023209"/>
    </source>
</evidence>
<dbReference type="PANTHER" id="PTHR10067">
    <property type="entry name" value="PHOSPHATIDYLSERINE DECARBOXYLASE"/>
    <property type="match status" value="1"/>
</dbReference>
<feature type="site" description="Cleavage (non-hydrolytic); by autocatalysis" evidence="12">
    <location>
        <begin position="229"/>
        <end position="230"/>
    </location>
</feature>
<dbReference type="InterPro" id="IPR033177">
    <property type="entry name" value="PSD-B"/>
</dbReference>
<protein>
    <recommendedName>
        <fullName evidence="12">Phosphatidylserine decarboxylase proenzyme</fullName>
        <ecNumber evidence="12">4.1.1.65</ecNumber>
    </recommendedName>
    <component>
        <recommendedName>
            <fullName evidence="12">Phosphatidylserine decarboxylase alpha chain</fullName>
        </recommendedName>
    </component>
    <component>
        <recommendedName>
            <fullName evidence="12">Phosphatidylserine decarboxylase beta chain</fullName>
        </recommendedName>
    </component>
</protein>
<evidence type="ECO:0000256" key="11">
    <source>
        <dbReference type="ARBA" id="ARBA00023317"/>
    </source>
</evidence>
<comment type="catalytic activity">
    <reaction evidence="12">
        <text>a 1,2-diacyl-sn-glycero-3-phospho-L-serine + H(+) = a 1,2-diacyl-sn-glycero-3-phosphoethanolamine + CO2</text>
        <dbReference type="Rhea" id="RHEA:20828"/>
        <dbReference type="ChEBI" id="CHEBI:15378"/>
        <dbReference type="ChEBI" id="CHEBI:16526"/>
        <dbReference type="ChEBI" id="CHEBI:57262"/>
        <dbReference type="ChEBI" id="CHEBI:64612"/>
        <dbReference type="EC" id="4.1.1.65"/>
    </reaction>
</comment>
<keyword evidence="5 12" id="KW-0443">Lipid metabolism</keyword>
<reference evidence="13 14" key="1">
    <citation type="submission" date="2019-03" db="EMBL/GenBank/DDBJ databases">
        <title>Genomic Encyclopedia of Type Strains, Phase IV (KMG-IV): sequencing the most valuable type-strain genomes for metagenomic binning, comparative biology and taxonomic classification.</title>
        <authorList>
            <person name="Goeker M."/>
        </authorList>
    </citation>
    <scope>NUCLEOTIDE SEQUENCE [LARGE SCALE GENOMIC DNA]</scope>
    <source>
        <strain evidence="13 14">DSM 11170</strain>
    </source>
</reference>
<evidence type="ECO:0000256" key="4">
    <source>
        <dbReference type="ARBA" id="ARBA00022793"/>
    </source>
</evidence>
<comment type="caution">
    <text evidence="13">The sequence shown here is derived from an EMBL/GenBank/DDBJ whole genome shotgun (WGS) entry which is preliminary data.</text>
</comment>
<name>A0A4R2S729_9FIRM</name>
<dbReference type="Pfam" id="PF02666">
    <property type="entry name" value="PS_Dcarbxylase"/>
    <property type="match status" value="1"/>
</dbReference>
<evidence type="ECO:0000313" key="13">
    <source>
        <dbReference type="EMBL" id="TCP68191.1"/>
    </source>
</evidence>
<feature type="chain" id="PRO_5023373328" description="Phosphatidylserine decarboxylase beta chain" evidence="12">
    <location>
        <begin position="1"/>
        <end position="229"/>
    </location>
</feature>
<keyword evidence="8 12" id="KW-0594">Phospholipid biosynthesis</keyword>
<evidence type="ECO:0000256" key="7">
    <source>
        <dbReference type="ARBA" id="ARBA00023145"/>
    </source>
</evidence>
<feature type="chain" id="PRO_5023373329" description="Phosphatidylserine decarboxylase alpha chain" evidence="12">
    <location>
        <begin position="230"/>
        <end position="264"/>
    </location>
</feature>
<feature type="modified residue" description="Pyruvic acid (Ser); by autocatalysis" evidence="12">
    <location>
        <position position="230"/>
    </location>
</feature>
<keyword evidence="4 12" id="KW-0210">Decarboxylase</keyword>
<evidence type="ECO:0000256" key="9">
    <source>
        <dbReference type="ARBA" id="ARBA00023239"/>
    </source>
</evidence>
<accession>A0A4R2S729</accession>
<comment type="similarity">
    <text evidence="12">Belongs to the phosphatidylserine decarboxylase family. PSD-B subfamily. Prokaryotic type I sub-subfamily.</text>
</comment>
<keyword evidence="10 12" id="KW-1208">Phospholipid metabolism</keyword>
<evidence type="ECO:0000256" key="2">
    <source>
        <dbReference type="ARBA" id="ARBA00022475"/>
    </source>
</evidence>
<evidence type="ECO:0000313" key="14">
    <source>
        <dbReference type="Proteomes" id="UP000294813"/>
    </source>
</evidence>
<dbReference type="Proteomes" id="UP000294813">
    <property type="component" value="Unassembled WGS sequence"/>
</dbReference>
<keyword evidence="2 12" id="KW-1003">Cell membrane</keyword>
<evidence type="ECO:0000256" key="3">
    <source>
        <dbReference type="ARBA" id="ARBA00022516"/>
    </source>
</evidence>
<sequence>MGRLWASALTFLPQKWITVQAGRWAASSLSQSAIPWFIRTYDIDVAQAEKPWQEYKTLGEFFARRLRPGMRPVAQEASAIVSPVDGLISQMGTIEQGRMIQAKGMDYTAADLLADTEQAVRYHQGQFMTIYLSPRDYHRIHTPVTGAVTGTTFCPGRLYPVNDRGVTSVPGLLARNERVITYLDSPFGQVAVVKVGAMIVGSVQLAYEPGEAPGTRLEKGDELGHFQFGSTVILLFEPGRITWRPGIACGQRVITGQAIADGRT</sequence>
<evidence type="ECO:0000256" key="1">
    <source>
        <dbReference type="ARBA" id="ARBA00005189"/>
    </source>
</evidence>
<comment type="subunit">
    <text evidence="12">Heterodimer of a large membrane-associated beta subunit and a small pyruvoyl-containing alpha subunit.</text>
</comment>
<dbReference type="GO" id="GO:0006646">
    <property type="term" value="P:phosphatidylethanolamine biosynthetic process"/>
    <property type="evidence" value="ECO:0007669"/>
    <property type="project" value="UniProtKB-UniRule"/>
</dbReference>
<dbReference type="EC" id="4.1.1.65" evidence="12"/>
<dbReference type="GO" id="GO:0004609">
    <property type="term" value="F:phosphatidylserine decarboxylase activity"/>
    <property type="evidence" value="ECO:0007669"/>
    <property type="project" value="UniProtKB-UniRule"/>
</dbReference>
<comment type="PTM">
    <text evidence="12">Is synthesized initially as an inactive proenzyme. Formation of the active enzyme involves a self-maturation process in which the active site pyruvoyl group is generated from an internal serine residue via an autocatalytic post-translational modification. Two non-identical subunits are generated from the proenzyme in this reaction, and the pyruvate is formed at the N-terminus of the alpha chain, which is derived from the carboxyl end of the proenzyme. The autoendoproteolytic cleavage occurs by a canonical serine protease mechanism, in which the side chain hydroxyl group of the serine supplies its oxygen atom to form the C-terminus of the beta chain, while the remainder of the serine residue undergoes an oxidative deamination to produce ammonia and the pyruvoyl prosthetic group on the alpha chain. During this reaction, the Ser that is part of the protease active site of the proenzyme becomes the pyruvoyl prosthetic group, which constitutes an essential element of the active site of the mature decarboxylase.</text>
</comment>
<dbReference type="PANTHER" id="PTHR10067:SF6">
    <property type="entry name" value="PHOSPHATIDYLSERINE DECARBOXYLASE PROENZYME, MITOCHONDRIAL"/>
    <property type="match status" value="1"/>
</dbReference>
<keyword evidence="14" id="KW-1185">Reference proteome</keyword>
<dbReference type="InterPro" id="IPR003817">
    <property type="entry name" value="PS_Dcarbxylase"/>
</dbReference>
<dbReference type="AlphaFoldDB" id="A0A4R2S729"/>
<feature type="active site" description="Charge relay system; for autoendoproteolytic cleavage activity" evidence="12">
    <location>
        <position position="230"/>
    </location>
</feature>
<feature type="active site" description="Charge relay system; for autoendoproteolytic cleavage activity" evidence="12">
    <location>
        <position position="85"/>
    </location>
</feature>